<evidence type="ECO:0000313" key="6">
    <source>
        <dbReference type="EMBL" id="RBQ12182.1"/>
    </source>
</evidence>
<dbReference type="GO" id="GO:0003677">
    <property type="term" value="F:DNA binding"/>
    <property type="evidence" value="ECO:0007669"/>
    <property type="project" value="UniProtKB-KW"/>
</dbReference>
<keyword evidence="4" id="KW-0238">DNA-binding</keyword>
<dbReference type="Pfam" id="PF00872">
    <property type="entry name" value="Transposase_mut"/>
    <property type="match status" value="1"/>
</dbReference>
<comment type="function">
    <text evidence="1">Required for the transposition of the insertion element.</text>
</comment>
<accession>A0A366LGA9</accession>
<organism evidence="6 7">
    <name type="scientific">Spongiactinospora rosea</name>
    <dbReference type="NCBI Taxonomy" id="2248750"/>
    <lineage>
        <taxon>Bacteria</taxon>
        <taxon>Bacillati</taxon>
        <taxon>Actinomycetota</taxon>
        <taxon>Actinomycetes</taxon>
        <taxon>Streptosporangiales</taxon>
        <taxon>Streptosporangiaceae</taxon>
        <taxon>Spongiactinospora</taxon>
    </lineage>
</organism>
<evidence type="ECO:0000256" key="3">
    <source>
        <dbReference type="ARBA" id="ARBA00022578"/>
    </source>
</evidence>
<dbReference type="GO" id="GO:0006313">
    <property type="term" value="P:DNA transposition"/>
    <property type="evidence" value="ECO:0007669"/>
    <property type="project" value="InterPro"/>
</dbReference>
<dbReference type="OrthoDB" id="9793302at2"/>
<evidence type="ECO:0008006" key="8">
    <source>
        <dbReference type="Google" id="ProtNLM"/>
    </source>
</evidence>
<dbReference type="GO" id="GO:0004803">
    <property type="term" value="F:transposase activity"/>
    <property type="evidence" value="ECO:0007669"/>
    <property type="project" value="InterPro"/>
</dbReference>
<evidence type="ECO:0000256" key="2">
    <source>
        <dbReference type="ARBA" id="ARBA00010961"/>
    </source>
</evidence>
<comment type="similarity">
    <text evidence="2">Belongs to the transposase mutator family.</text>
</comment>
<dbReference type="Proteomes" id="UP000253303">
    <property type="component" value="Unassembled WGS sequence"/>
</dbReference>
<keyword evidence="7" id="KW-1185">Reference proteome</keyword>
<dbReference type="EMBL" id="QMEY01000048">
    <property type="protein sequence ID" value="RBQ12182.1"/>
    <property type="molecule type" value="Genomic_DNA"/>
</dbReference>
<evidence type="ECO:0000256" key="1">
    <source>
        <dbReference type="ARBA" id="ARBA00002190"/>
    </source>
</evidence>
<keyword evidence="3" id="KW-0815">Transposition</keyword>
<reference evidence="6 7" key="1">
    <citation type="submission" date="2018-06" db="EMBL/GenBank/DDBJ databases">
        <title>Sphaerisporangium craniellae sp. nov., isolated from a marine sponge in the South China Sea.</title>
        <authorList>
            <person name="Li L."/>
        </authorList>
    </citation>
    <scope>NUCLEOTIDE SEQUENCE [LARGE SCALE GENOMIC DNA]</scope>
    <source>
        <strain evidence="6 7">LHW63015</strain>
    </source>
</reference>
<protein>
    <recommendedName>
        <fullName evidence="8">Mutator family transposase</fullName>
    </recommendedName>
</protein>
<name>A0A366LGA9_9ACTN</name>
<dbReference type="InterPro" id="IPR001207">
    <property type="entry name" value="Transposase_mutator"/>
</dbReference>
<keyword evidence="5" id="KW-0233">DNA recombination</keyword>
<proteinExistence type="inferred from homology"/>
<evidence type="ECO:0000256" key="5">
    <source>
        <dbReference type="ARBA" id="ARBA00023172"/>
    </source>
</evidence>
<dbReference type="AlphaFoldDB" id="A0A366LGA9"/>
<evidence type="ECO:0000256" key="4">
    <source>
        <dbReference type="ARBA" id="ARBA00023125"/>
    </source>
</evidence>
<gene>
    <name evidence="6" type="ORF">DP939_44365</name>
</gene>
<evidence type="ECO:0000313" key="7">
    <source>
        <dbReference type="Proteomes" id="UP000253303"/>
    </source>
</evidence>
<sequence length="109" mass="11556">MKVVGEGRGAVRSVSALRCEVRRVICSANAIESVNAWIRWVVKARGRVPNEQAALARAYMAIMSLEPTGRAAHAGAPVCVLGPLPGPCKIDLKNAMAACEGASVQELDW</sequence>
<comment type="caution">
    <text evidence="6">The sequence shown here is derived from an EMBL/GenBank/DDBJ whole genome shotgun (WGS) entry which is preliminary data.</text>
</comment>